<gene>
    <name evidence="2" type="ORF">AGLY_017490</name>
</gene>
<keyword evidence="3" id="KW-1185">Reference proteome</keyword>
<name>A0A6G0SV11_APHGL</name>
<accession>A0A6G0SV11</accession>
<dbReference type="EMBL" id="VYZN01001605">
    <property type="protein sequence ID" value="KAE9522102.1"/>
    <property type="molecule type" value="Genomic_DNA"/>
</dbReference>
<evidence type="ECO:0000313" key="2">
    <source>
        <dbReference type="EMBL" id="KAE9522102.1"/>
    </source>
</evidence>
<reference evidence="2 3" key="1">
    <citation type="submission" date="2019-08" db="EMBL/GenBank/DDBJ databases">
        <title>The genome of the soybean aphid Biotype 1, its phylome, world population structure and adaptation to the North American continent.</title>
        <authorList>
            <person name="Giordano R."/>
            <person name="Donthu R.K."/>
            <person name="Hernandez A.G."/>
            <person name="Wright C.L."/>
            <person name="Zimin A.V."/>
        </authorList>
    </citation>
    <scope>NUCLEOTIDE SEQUENCE [LARGE SCALE GENOMIC DNA]</scope>
    <source>
        <tissue evidence="2">Whole aphids</tissue>
    </source>
</reference>
<dbReference type="InterPro" id="IPR038717">
    <property type="entry name" value="Tc1-like_DDE_dom"/>
</dbReference>
<protein>
    <recommendedName>
        <fullName evidence="1">Tc1-like transposase DDE domain-containing protein</fullName>
    </recommendedName>
</protein>
<dbReference type="PANTHER" id="PTHR33939">
    <property type="entry name" value="PROTEIN CBG22215"/>
    <property type="match status" value="1"/>
</dbReference>
<dbReference type="OrthoDB" id="8196420at2759"/>
<comment type="caution">
    <text evidence="2">The sequence shown here is derived from an EMBL/GenBank/DDBJ whole genome shotgun (WGS) entry which is preliminary data.</text>
</comment>
<dbReference type="PANTHER" id="PTHR33939:SF1">
    <property type="entry name" value="DUF4371 DOMAIN-CONTAINING PROTEIN"/>
    <property type="match status" value="1"/>
</dbReference>
<dbReference type="Proteomes" id="UP000475862">
    <property type="component" value="Unassembled WGS sequence"/>
</dbReference>
<dbReference type="AlphaFoldDB" id="A0A6G0SV11"/>
<evidence type="ECO:0000259" key="1">
    <source>
        <dbReference type="Pfam" id="PF13358"/>
    </source>
</evidence>
<dbReference type="Gene3D" id="3.30.420.10">
    <property type="entry name" value="Ribonuclease H-like superfamily/Ribonuclease H"/>
    <property type="match status" value="1"/>
</dbReference>
<proteinExistence type="predicted"/>
<sequence length="465" mass="53730">MCDRVDMVSELDNVEKTMSPKKRNIPGKMIWSRQKTMIINIYKDMKLKSPSKPYKEMMVEISNITGIGRNSIVSIISEYKKTGTVTSPNKTRNKKCLFDSIDDLDRNALRQKVHSFWLRKEIPTIDKILHAVNEDPALPDFKRTSLYSLIKKLDFVFTKRKRCSVLTEREDLLVWRQNYLYDVRKYREEGRTVYYQDETWLNAGDCVDKVSVDQSIRSKHDAFNKGLTTGVTNATGKGKRLIIVHIGSHKGFVDGGLLFFESKKNSADYHDEMNGDNFHEWFKSILPRLDPNSVIVMDNAPYHSVRTEKIPTSSTKKEDIISWLISKNVVIDQKMFKPQLLAKVKEIKGQYMSYVVDNMAKDAGHNILRLPPYHCELNPIELAWAMVKGYVKQHNTTYKIDDVKLLLNTAIERVTSENWQNFLQHVKTEEDKMTEVDENMDAIIDNLEPCVLTITGDTSNSDDDL</sequence>
<evidence type="ECO:0000313" key="3">
    <source>
        <dbReference type="Proteomes" id="UP000475862"/>
    </source>
</evidence>
<dbReference type="GO" id="GO:0003676">
    <property type="term" value="F:nucleic acid binding"/>
    <property type="evidence" value="ECO:0007669"/>
    <property type="project" value="InterPro"/>
</dbReference>
<feature type="domain" description="Tc1-like transposase DDE" evidence="1">
    <location>
        <begin position="263"/>
        <end position="401"/>
    </location>
</feature>
<organism evidence="2 3">
    <name type="scientific">Aphis glycines</name>
    <name type="common">Soybean aphid</name>
    <dbReference type="NCBI Taxonomy" id="307491"/>
    <lineage>
        <taxon>Eukaryota</taxon>
        <taxon>Metazoa</taxon>
        <taxon>Ecdysozoa</taxon>
        <taxon>Arthropoda</taxon>
        <taxon>Hexapoda</taxon>
        <taxon>Insecta</taxon>
        <taxon>Pterygota</taxon>
        <taxon>Neoptera</taxon>
        <taxon>Paraneoptera</taxon>
        <taxon>Hemiptera</taxon>
        <taxon>Sternorrhyncha</taxon>
        <taxon>Aphidomorpha</taxon>
        <taxon>Aphidoidea</taxon>
        <taxon>Aphididae</taxon>
        <taxon>Aphidini</taxon>
        <taxon>Aphis</taxon>
        <taxon>Aphis</taxon>
    </lineage>
</organism>
<dbReference type="Pfam" id="PF13358">
    <property type="entry name" value="DDE_3"/>
    <property type="match status" value="1"/>
</dbReference>
<dbReference type="InterPro" id="IPR036397">
    <property type="entry name" value="RNaseH_sf"/>
</dbReference>